<evidence type="ECO:0000259" key="9">
    <source>
        <dbReference type="PROSITE" id="PS50885"/>
    </source>
</evidence>
<evidence type="ECO:0000256" key="4">
    <source>
        <dbReference type="PROSITE-ProRule" id="PRU00284"/>
    </source>
</evidence>
<keyword evidence="4" id="KW-0807">Transducer</keyword>
<evidence type="ECO:0000256" key="1">
    <source>
        <dbReference type="ARBA" id="ARBA00004370"/>
    </source>
</evidence>
<dbReference type="GO" id="GO:0007165">
    <property type="term" value="P:signal transduction"/>
    <property type="evidence" value="ECO:0007669"/>
    <property type="project" value="UniProtKB-KW"/>
</dbReference>
<dbReference type="Gene3D" id="6.10.340.10">
    <property type="match status" value="1"/>
</dbReference>
<accession>A0A1Q9A0X5</accession>
<dbReference type="AlphaFoldDB" id="A0A1Q9A0X5"/>
<dbReference type="GO" id="GO:0006935">
    <property type="term" value="P:chemotaxis"/>
    <property type="evidence" value="ECO:0007669"/>
    <property type="project" value="UniProtKB-KW"/>
</dbReference>
<feature type="compositionally biased region" description="Low complexity" evidence="6">
    <location>
        <begin position="604"/>
        <end position="624"/>
    </location>
</feature>
<proteinExistence type="inferred from homology"/>
<keyword evidence="12" id="KW-1185">Reference proteome</keyword>
<dbReference type="RefSeq" id="WP_075616270.1">
    <property type="nucleotide sequence ID" value="NZ_JACIED010000002.1"/>
</dbReference>
<dbReference type="InterPro" id="IPR051310">
    <property type="entry name" value="MCP_chemotaxis"/>
</dbReference>
<feature type="region of interest" description="Disordered" evidence="6">
    <location>
        <begin position="604"/>
        <end position="643"/>
    </location>
</feature>
<feature type="coiled-coil region" evidence="5">
    <location>
        <begin position="363"/>
        <end position="390"/>
    </location>
</feature>
<evidence type="ECO:0000313" key="10">
    <source>
        <dbReference type="EMBL" id="MBB4007888.1"/>
    </source>
</evidence>
<feature type="compositionally biased region" description="Basic and acidic residues" evidence="6">
    <location>
        <begin position="269"/>
        <end position="294"/>
    </location>
</feature>
<feature type="domain" description="HAMP" evidence="9">
    <location>
        <begin position="213"/>
        <end position="266"/>
    </location>
</feature>
<name>A0A1Q9A0X5_9HYPH</name>
<keyword evidence="7" id="KW-1133">Transmembrane helix</keyword>
<dbReference type="Proteomes" id="UP000185598">
    <property type="component" value="Unassembled WGS sequence"/>
</dbReference>
<keyword evidence="5" id="KW-0175">Coiled coil</keyword>
<dbReference type="STRING" id="887144.BJF91_08745"/>
<dbReference type="InterPro" id="IPR003660">
    <property type="entry name" value="HAMP_dom"/>
</dbReference>
<dbReference type="EMBL" id="MKIN01000024">
    <property type="protein sequence ID" value="OLP48215.1"/>
    <property type="molecule type" value="Genomic_DNA"/>
</dbReference>
<evidence type="ECO:0000313" key="13">
    <source>
        <dbReference type="Proteomes" id="UP000544107"/>
    </source>
</evidence>
<dbReference type="PROSITE" id="PS50111">
    <property type="entry name" value="CHEMOTAXIS_TRANSDUC_2"/>
    <property type="match status" value="1"/>
</dbReference>
<evidence type="ECO:0000313" key="11">
    <source>
        <dbReference type="EMBL" id="OLP48215.1"/>
    </source>
</evidence>
<dbReference type="EMBL" id="JACIED010000002">
    <property type="protein sequence ID" value="MBB4007888.1"/>
    <property type="molecule type" value="Genomic_DNA"/>
</dbReference>
<dbReference type="GO" id="GO:0016020">
    <property type="term" value="C:membrane"/>
    <property type="evidence" value="ECO:0007669"/>
    <property type="project" value="UniProtKB-SubCell"/>
</dbReference>
<dbReference type="Proteomes" id="UP000544107">
    <property type="component" value="Unassembled WGS sequence"/>
</dbReference>
<dbReference type="SMART" id="SM00304">
    <property type="entry name" value="HAMP"/>
    <property type="match status" value="2"/>
</dbReference>
<evidence type="ECO:0000256" key="3">
    <source>
        <dbReference type="ARBA" id="ARBA00029447"/>
    </source>
</evidence>
<dbReference type="OrthoDB" id="3378718at2"/>
<dbReference type="PANTHER" id="PTHR43531:SF11">
    <property type="entry name" value="METHYL-ACCEPTING CHEMOTAXIS PROTEIN 3"/>
    <property type="match status" value="1"/>
</dbReference>
<feature type="transmembrane region" description="Helical" evidence="7">
    <location>
        <begin position="6"/>
        <end position="28"/>
    </location>
</feature>
<sequence>MKNLPIIGKFLSIMALFGLFAIGVAGYAGMQLKSIDTEYSDLLDGESTASLMLARANRSMQLARASLGDLMMSPDTKTIEAANKDFEAAKKSFVGFIDKAQEAMPAKSEIPALKADVLKLFDETCNNAKNLGLSSLTDEGILASQKVYLKECQPQFAAIAPRFTQLTTAFVEETNKRSEELSNITNSTILTTVGGVLGGLVVVLAIGFLGIRSWLVVPIRALAEKMGVLAGGDLSVPVDGTERRDEVGIMARAVQVFKDNGLRARELEKQADDARNMSESERKRAAEVDAKRNADMAQATSGLAEGLKRLSAGDLTFQLSQRFADEFEGLRNDFNGTVDQLRQTLSAVSHATGSIDSGSRELSQSANDLSKRTEQQAAALEETAAALDQITTNVANSTKRAEEARSMAMQANQSARQSGEVVSNAVNAMQRIEQSSNQISNIIGVIDEIAFQTNLLALNAGVEAARAGEAGKGFAVVAQEVRELAQRSAQAAKEIKELIRNSADEVGNGVKLVTATGEVLKVIEGHVVSINSQLDAIATSAREQSVGLSEVNTAVNQMDQVTQQNAAMVEEATAASSSLANESEKLRHLVSQFQLGGATGASGYGNASGASRSAPAASHGHSGNRPASASSGHKPVSSPARKMVGQVAKALGLNTAAKTDSWEEF</sequence>
<keyword evidence="2" id="KW-0145">Chemotaxis</keyword>
<dbReference type="InterPro" id="IPR004089">
    <property type="entry name" value="MCPsignal_dom"/>
</dbReference>
<evidence type="ECO:0000256" key="7">
    <source>
        <dbReference type="SAM" id="Phobius"/>
    </source>
</evidence>
<dbReference type="Pfam" id="PF00672">
    <property type="entry name" value="HAMP"/>
    <property type="match status" value="1"/>
</dbReference>
<evidence type="ECO:0000256" key="5">
    <source>
        <dbReference type="SAM" id="Coils"/>
    </source>
</evidence>
<dbReference type="CDD" id="cd11386">
    <property type="entry name" value="MCP_signal"/>
    <property type="match status" value="1"/>
</dbReference>
<comment type="subcellular location">
    <subcellularLocation>
        <location evidence="1">Membrane</location>
    </subcellularLocation>
</comment>
<organism evidence="11 12">
    <name type="scientific">Allorhizobium taibaishanense</name>
    <dbReference type="NCBI Taxonomy" id="887144"/>
    <lineage>
        <taxon>Bacteria</taxon>
        <taxon>Pseudomonadati</taxon>
        <taxon>Pseudomonadota</taxon>
        <taxon>Alphaproteobacteria</taxon>
        <taxon>Hyphomicrobiales</taxon>
        <taxon>Rhizobiaceae</taxon>
        <taxon>Rhizobium/Agrobacterium group</taxon>
        <taxon>Allorhizobium</taxon>
    </lineage>
</organism>
<dbReference type="Pfam" id="PF00015">
    <property type="entry name" value="MCPsignal"/>
    <property type="match status" value="1"/>
</dbReference>
<dbReference type="PROSITE" id="PS50885">
    <property type="entry name" value="HAMP"/>
    <property type="match status" value="2"/>
</dbReference>
<dbReference type="CDD" id="cd06225">
    <property type="entry name" value="HAMP"/>
    <property type="match status" value="1"/>
</dbReference>
<reference evidence="11 12" key="1">
    <citation type="submission" date="2016-09" db="EMBL/GenBank/DDBJ databases">
        <title>Rhizobium oryziradicis sp. nov., isolated from the root of rice.</title>
        <authorList>
            <person name="Zhao J."/>
            <person name="Zhang X."/>
        </authorList>
    </citation>
    <scope>NUCLEOTIDE SEQUENCE [LARGE SCALE GENOMIC DNA]</scope>
    <source>
        <strain evidence="11 12">14971</strain>
    </source>
</reference>
<comment type="caution">
    <text evidence="11">The sequence shown here is derived from an EMBL/GenBank/DDBJ whole genome shotgun (WGS) entry which is preliminary data.</text>
</comment>
<dbReference type="SMART" id="SM00283">
    <property type="entry name" value="MA"/>
    <property type="match status" value="1"/>
</dbReference>
<dbReference type="PANTHER" id="PTHR43531">
    <property type="entry name" value="PROTEIN ICFG"/>
    <property type="match status" value="1"/>
</dbReference>
<evidence type="ECO:0000259" key="8">
    <source>
        <dbReference type="PROSITE" id="PS50111"/>
    </source>
</evidence>
<dbReference type="Gene3D" id="1.10.287.950">
    <property type="entry name" value="Methyl-accepting chemotaxis protein"/>
    <property type="match status" value="1"/>
</dbReference>
<evidence type="ECO:0000313" key="12">
    <source>
        <dbReference type="Proteomes" id="UP000185598"/>
    </source>
</evidence>
<keyword evidence="7" id="KW-0812">Transmembrane</keyword>
<comment type="similarity">
    <text evidence="3">Belongs to the methyl-accepting chemotaxis (MCP) protein family.</text>
</comment>
<dbReference type="SUPFAM" id="SSF58104">
    <property type="entry name" value="Methyl-accepting chemotaxis protein (MCP) signaling domain"/>
    <property type="match status" value="1"/>
</dbReference>
<protein>
    <submittedName>
        <fullName evidence="10 11">Chemotaxis protein</fullName>
    </submittedName>
</protein>
<feature type="transmembrane region" description="Helical" evidence="7">
    <location>
        <begin position="189"/>
        <end position="211"/>
    </location>
</feature>
<dbReference type="FunFam" id="1.10.287.950:FF:000001">
    <property type="entry name" value="Methyl-accepting chemotaxis sensory transducer"/>
    <property type="match status" value="1"/>
</dbReference>
<feature type="domain" description="HAMP" evidence="9">
    <location>
        <begin position="294"/>
        <end position="346"/>
    </location>
</feature>
<feature type="domain" description="Methyl-accepting transducer" evidence="8">
    <location>
        <begin position="351"/>
        <end position="580"/>
    </location>
</feature>
<keyword evidence="7" id="KW-0472">Membrane</keyword>
<reference evidence="10 13" key="2">
    <citation type="submission" date="2020-08" db="EMBL/GenBank/DDBJ databases">
        <title>Genomic Encyclopedia of Type Strains, Phase IV (KMG-IV): sequencing the most valuable type-strain genomes for metagenomic binning, comparative biology and taxonomic classification.</title>
        <authorList>
            <person name="Goeker M."/>
        </authorList>
    </citation>
    <scope>NUCLEOTIDE SEQUENCE [LARGE SCALE GENOMIC DNA]</scope>
    <source>
        <strain evidence="10 13">DSM 100021</strain>
    </source>
</reference>
<evidence type="ECO:0000256" key="2">
    <source>
        <dbReference type="ARBA" id="ARBA00022500"/>
    </source>
</evidence>
<dbReference type="SUPFAM" id="SSF158472">
    <property type="entry name" value="HAMP domain-like"/>
    <property type="match status" value="1"/>
</dbReference>
<gene>
    <name evidence="11" type="ORF">BJF91_08745</name>
    <name evidence="10" type="ORF">GGQ71_002151</name>
</gene>
<evidence type="ECO:0000256" key="6">
    <source>
        <dbReference type="SAM" id="MobiDB-lite"/>
    </source>
</evidence>
<feature type="region of interest" description="Disordered" evidence="6">
    <location>
        <begin position="269"/>
        <end position="295"/>
    </location>
</feature>